<dbReference type="Proteomes" id="UP000521199">
    <property type="component" value="Unassembled WGS sequence"/>
</dbReference>
<evidence type="ECO:0000313" key="2">
    <source>
        <dbReference type="EMBL" id="MBB5209209.1"/>
    </source>
</evidence>
<gene>
    <name evidence="2" type="ORF">HNQ52_002772</name>
</gene>
<sequence length="488" mass="52964">MRPVLQRCLIAAFASVAGISAAPAASLNHLARDIAELDPQLSTLWPGYWPPGQPFVLYRNGRCVMRSSVAPAADFAAVDTAPDLYAGRCGDARFRGPMVLGEAIAGVEAPAVQISGRRADLDRTATFLLHEAFHDFQSDAFKDADRISTDFGFPLDEDLVRMKLRESSFLLSAADTDDRARQIALVRAAIATRKARLARMPAAAETIEDQYLRYEGTAEYVSMRTRAIVRGSEEPAKYLQDRLKTLSRNMGRTWEYMLRWQGYVTGAAAGLLLDRWEVDWKPHVAAGMPLYAILETASGYSDAEAAALLEASARADVGGVHATARQLVRGDIAAGKALARFERASDFTLSVRTDTEGSATFDTTEMHTIADGVLVMTPSPFNSAIDGVYELSVRARPIRMWNAPDEAPLGEAAPADHGLLRYDIALPKAPAIEGCDAPATRCGAGTRIRARGIDLTLFADHVLEHGENMLVVRPVETSAQAEQVDGED</sequence>
<reference evidence="2 3" key="1">
    <citation type="submission" date="2020-08" db="EMBL/GenBank/DDBJ databases">
        <title>Genomic Encyclopedia of Type Strains, Phase IV (KMG-IV): sequencing the most valuable type-strain genomes for metagenomic binning, comparative biology and taxonomic classification.</title>
        <authorList>
            <person name="Goeker M."/>
        </authorList>
    </citation>
    <scope>NUCLEOTIDE SEQUENCE [LARGE SCALE GENOMIC DNA]</scope>
    <source>
        <strain evidence="2 3">DSM 24163</strain>
    </source>
</reference>
<organism evidence="2 3">
    <name type="scientific">Chiayiivirga flava</name>
    <dbReference type="NCBI Taxonomy" id="659595"/>
    <lineage>
        <taxon>Bacteria</taxon>
        <taxon>Pseudomonadati</taxon>
        <taxon>Pseudomonadota</taxon>
        <taxon>Gammaproteobacteria</taxon>
        <taxon>Lysobacterales</taxon>
        <taxon>Lysobacteraceae</taxon>
        <taxon>Chiayiivirga</taxon>
    </lineage>
</organism>
<keyword evidence="3" id="KW-1185">Reference proteome</keyword>
<dbReference type="EMBL" id="JACHHP010000005">
    <property type="protein sequence ID" value="MBB5209209.1"/>
    <property type="molecule type" value="Genomic_DNA"/>
</dbReference>
<evidence type="ECO:0000256" key="1">
    <source>
        <dbReference type="SAM" id="SignalP"/>
    </source>
</evidence>
<dbReference type="AlphaFoldDB" id="A0A7W8D790"/>
<evidence type="ECO:0000313" key="3">
    <source>
        <dbReference type="Proteomes" id="UP000521199"/>
    </source>
</evidence>
<protein>
    <submittedName>
        <fullName evidence="2">Uncharacterized protein</fullName>
    </submittedName>
</protein>
<proteinExistence type="predicted"/>
<keyword evidence="1" id="KW-0732">Signal</keyword>
<comment type="caution">
    <text evidence="2">The sequence shown here is derived from an EMBL/GenBank/DDBJ whole genome shotgun (WGS) entry which is preliminary data.</text>
</comment>
<accession>A0A7W8D790</accession>
<feature type="chain" id="PRO_5031047557" evidence="1">
    <location>
        <begin position="25"/>
        <end position="488"/>
    </location>
</feature>
<feature type="signal peptide" evidence="1">
    <location>
        <begin position="1"/>
        <end position="24"/>
    </location>
</feature>
<dbReference type="RefSeq" id="WP_183961751.1">
    <property type="nucleotide sequence ID" value="NZ_JACHHP010000005.1"/>
</dbReference>
<name>A0A7W8D790_9GAMM</name>